<evidence type="ECO:0000313" key="3">
    <source>
        <dbReference type="EMBL" id="VTR98967.1"/>
    </source>
</evidence>
<dbReference type="Proteomes" id="UP000464178">
    <property type="component" value="Chromosome"/>
</dbReference>
<gene>
    <name evidence="3" type="ORF">SOIL9_00980</name>
</gene>
<protein>
    <submittedName>
        <fullName evidence="3">Uncharacterized protein</fullName>
    </submittedName>
</protein>
<name>A0A6P2DCK9_9BACT</name>
<evidence type="ECO:0000313" key="4">
    <source>
        <dbReference type="Proteomes" id="UP000464178"/>
    </source>
</evidence>
<organism evidence="3 4">
    <name type="scientific">Gemmata massiliana</name>
    <dbReference type="NCBI Taxonomy" id="1210884"/>
    <lineage>
        <taxon>Bacteria</taxon>
        <taxon>Pseudomonadati</taxon>
        <taxon>Planctomycetota</taxon>
        <taxon>Planctomycetia</taxon>
        <taxon>Gemmatales</taxon>
        <taxon>Gemmataceae</taxon>
        <taxon>Gemmata</taxon>
    </lineage>
</organism>
<proteinExistence type="predicted"/>
<dbReference type="KEGG" id="gms:SOIL9_00980"/>
<dbReference type="AlphaFoldDB" id="A0A6P2DCK9"/>
<evidence type="ECO:0000256" key="1">
    <source>
        <dbReference type="SAM" id="MobiDB-lite"/>
    </source>
</evidence>
<evidence type="ECO:0000256" key="2">
    <source>
        <dbReference type="SAM" id="SignalP"/>
    </source>
</evidence>
<feature type="signal peptide" evidence="2">
    <location>
        <begin position="1"/>
        <end position="21"/>
    </location>
</feature>
<keyword evidence="2" id="KW-0732">Signal</keyword>
<dbReference type="EMBL" id="LR593886">
    <property type="protein sequence ID" value="VTR98967.1"/>
    <property type="molecule type" value="Genomic_DNA"/>
</dbReference>
<feature type="chain" id="PRO_5027087147" evidence="2">
    <location>
        <begin position="22"/>
        <end position="189"/>
    </location>
</feature>
<keyword evidence="4" id="KW-1185">Reference proteome</keyword>
<feature type="region of interest" description="Disordered" evidence="1">
    <location>
        <begin position="154"/>
        <end position="189"/>
    </location>
</feature>
<sequence>MRRLLALVGVTSFVFSAPSRADDRPFLQRIAERTPAPLVNIEHSAERAGYPLNVKRHAIPSVTRFDQGGYVGGASLRNNSLIARGPGSATGPTQDGTYGTDFGGFRAHLGRVFLASSNDPSRGRPAYLAYRTDGPRVLDVFALRPLRKAVLERREDAEEMHHGKEEHGAGGHGTEGHGPEGGEKKGGGH</sequence>
<dbReference type="RefSeq" id="WP_162671751.1">
    <property type="nucleotide sequence ID" value="NZ_LR593886.1"/>
</dbReference>
<accession>A0A6P2DCK9</accession>
<reference evidence="3 4" key="1">
    <citation type="submission" date="2019-05" db="EMBL/GenBank/DDBJ databases">
        <authorList>
            <consortium name="Science for Life Laboratories"/>
        </authorList>
    </citation>
    <scope>NUCLEOTIDE SEQUENCE [LARGE SCALE GENOMIC DNA]</scope>
    <source>
        <strain evidence="3">Soil9</strain>
    </source>
</reference>